<dbReference type="InterPro" id="IPR025751">
    <property type="entry name" value="RsbRD_N_dom"/>
</dbReference>
<evidence type="ECO:0000313" key="5">
    <source>
        <dbReference type="EMBL" id="GAA2725761.1"/>
    </source>
</evidence>
<dbReference type="Pfam" id="PF14361">
    <property type="entry name" value="RsbRD_N"/>
    <property type="match status" value="1"/>
</dbReference>
<dbReference type="Gene3D" id="1.10.10.2840">
    <property type="entry name" value="PucR C-terminal helix-turn-helix domain"/>
    <property type="match status" value="1"/>
</dbReference>
<dbReference type="Pfam" id="PF17853">
    <property type="entry name" value="GGDEF_2"/>
    <property type="match status" value="1"/>
</dbReference>
<evidence type="ECO:0000259" key="4">
    <source>
        <dbReference type="Pfam" id="PF17853"/>
    </source>
</evidence>
<dbReference type="InterPro" id="IPR025736">
    <property type="entry name" value="PucR_C-HTH_dom"/>
</dbReference>
<name>A0ABP6GLC2_9ACTN</name>
<evidence type="ECO:0000259" key="3">
    <source>
        <dbReference type="Pfam" id="PF14361"/>
    </source>
</evidence>
<organism evidence="5 6">
    <name type="scientific">Actinocorallia aurantiaca</name>
    <dbReference type="NCBI Taxonomy" id="46204"/>
    <lineage>
        <taxon>Bacteria</taxon>
        <taxon>Bacillati</taxon>
        <taxon>Actinomycetota</taxon>
        <taxon>Actinomycetes</taxon>
        <taxon>Streptosporangiales</taxon>
        <taxon>Thermomonosporaceae</taxon>
        <taxon>Actinocorallia</taxon>
    </lineage>
</organism>
<feature type="domain" description="RsbT co-antagonist protein RsbRD N-terminal" evidence="3">
    <location>
        <begin position="10"/>
        <end position="146"/>
    </location>
</feature>
<dbReference type="InterPro" id="IPR042070">
    <property type="entry name" value="PucR_C-HTH_sf"/>
</dbReference>
<dbReference type="InterPro" id="IPR051448">
    <property type="entry name" value="CdaR-like_regulators"/>
</dbReference>
<keyword evidence="6" id="KW-1185">Reference proteome</keyword>
<dbReference type="Proteomes" id="UP001501842">
    <property type="component" value="Unassembled WGS sequence"/>
</dbReference>
<feature type="domain" description="PucR C-terminal helix-turn-helix" evidence="2">
    <location>
        <begin position="312"/>
        <end position="370"/>
    </location>
</feature>
<sequence>MASRLLERVPELADKLLTELRSTESAYRRVPEHEHRRDLERGFRAGIGAMGQPWRERQDLVVAAETAVKRAEQGVPLDSLLRGYRLATQITWEAMVDVLTSEYPGEATALLRGAERVWHGVDRQAVVAADAYRRRENELRSRHAERAQALLDALLEGRADTAVVRAAASALDVPQFGGYLVVATRPERPRPEGASRPAEAGGLRLLWRTRPDCELMVVSLAGGDPDEALRAVEPLLSGSSGVSPAVDGLPELCEARRHAMVALRTCRGAETVRLDDRLPAALAASQPDLAERLVEAVLRPVLDLDPPERETLLNTLTRWLDCDGSAARTAAVLYCHRNTVFNRIRRIETLTGRSPDRPREALELALALDAYRIADAG</sequence>
<accession>A0ABP6GLC2</accession>
<evidence type="ECO:0000256" key="1">
    <source>
        <dbReference type="ARBA" id="ARBA00006754"/>
    </source>
</evidence>
<dbReference type="PANTHER" id="PTHR33744">
    <property type="entry name" value="CARBOHYDRATE DIACID REGULATOR"/>
    <property type="match status" value="1"/>
</dbReference>
<evidence type="ECO:0000259" key="2">
    <source>
        <dbReference type="Pfam" id="PF13556"/>
    </source>
</evidence>
<evidence type="ECO:0000313" key="6">
    <source>
        <dbReference type="Proteomes" id="UP001501842"/>
    </source>
</evidence>
<comment type="caution">
    <text evidence="5">The sequence shown here is derived from an EMBL/GenBank/DDBJ whole genome shotgun (WGS) entry which is preliminary data.</text>
</comment>
<protein>
    <submittedName>
        <fullName evidence="5">Helix-turn-helix domain-containing protein</fullName>
    </submittedName>
</protein>
<comment type="similarity">
    <text evidence="1">Belongs to the CdaR family.</text>
</comment>
<dbReference type="Pfam" id="PF13556">
    <property type="entry name" value="HTH_30"/>
    <property type="match status" value="1"/>
</dbReference>
<dbReference type="EMBL" id="BAAATZ010000009">
    <property type="protein sequence ID" value="GAA2725761.1"/>
    <property type="molecule type" value="Genomic_DNA"/>
</dbReference>
<reference evidence="6" key="1">
    <citation type="journal article" date="2019" name="Int. J. Syst. Evol. Microbiol.">
        <title>The Global Catalogue of Microorganisms (GCM) 10K type strain sequencing project: providing services to taxonomists for standard genome sequencing and annotation.</title>
        <authorList>
            <consortium name="The Broad Institute Genomics Platform"/>
            <consortium name="The Broad Institute Genome Sequencing Center for Infectious Disease"/>
            <person name="Wu L."/>
            <person name="Ma J."/>
        </authorList>
    </citation>
    <scope>NUCLEOTIDE SEQUENCE [LARGE SCALE GENOMIC DNA]</scope>
    <source>
        <strain evidence="6">JCM 8201</strain>
    </source>
</reference>
<proteinExistence type="inferred from homology"/>
<feature type="domain" description="CdaR GGDEF-like" evidence="4">
    <location>
        <begin position="157"/>
        <end position="264"/>
    </location>
</feature>
<gene>
    <name evidence="5" type="ORF">GCM10010439_26490</name>
</gene>
<dbReference type="PANTHER" id="PTHR33744:SF1">
    <property type="entry name" value="DNA-BINDING TRANSCRIPTIONAL ACTIVATOR ADER"/>
    <property type="match status" value="1"/>
</dbReference>
<dbReference type="InterPro" id="IPR041522">
    <property type="entry name" value="CdaR_GGDEF"/>
</dbReference>